<gene>
    <name evidence="1" type="ORF">CH333_01995</name>
</gene>
<comment type="caution">
    <text evidence="1">The sequence shown here is derived from an EMBL/GenBank/DDBJ whole genome shotgun (WGS) entry which is preliminary data.</text>
</comment>
<protein>
    <recommendedName>
        <fullName evidence="3">DUF5723 domain-containing protein</fullName>
    </recommendedName>
</protein>
<sequence>MIAPGTKAVAMGSAFTAIADDGTANYYNPGALPFHKNAILSTMNLSPPCLGRAMLNGYLYLTEPFFGKGDIPLDPPWIPSLYPGMRYSYVGGVSPINERDFLGVDYTCFTYGETEAIDPDGNPIIGKYKTYDLAVGVSYGVRPLRNLGIGVSLKYIYSYICPQSVIERIYGDDTDVRGYASSLAMDVGVLYKVPLLGLSFGATIKDVGLDLDWGLDSDPLPRRVRWGMGFDTSPLLDFWSEAAGFPIPLSSIINFEMCRDRLRDMVGDEHDTQYSEGYEIRLLNFSYRWGKWREGEDVWRRSNTKGYAINLGIIELGVSNDYISRENWRVQLNFTPFYHHYLNPIRNNEYLNTRATLLSSLVFPGGGQFWNGEELKGSGFLFSSLLLWGLYEIDNNLVPLVGFAIVDVYSIIDALRTTKTQRE</sequence>
<organism evidence="1 2">
    <name type="scientific">candidate division WOR-3 bacterium JGI_Cruoil_03_44_89</name>
    <dbReference type="NCBI Taxonomy" id="1973748"/>
    <lineage>
        <taxon>Bacteria</taxon>
        <taxon>Bacteria division WOR-3</taxon>
    </lineage>
</organism>
<proteinExistence type="predicted"/>
<dbReference type="EMBL" id="NOZQ01000034">
    <property type="protein sequence ID" value="OYD17083.1"/>
    <property type="molecule type" value="Genomic_DNA"/>
</dbReference>
<evidence type="ECO:0008006" key="3">
    <source>
        <dbReference type="Google" id="ProtNLM"/>
    </source>
</evidence>
<name>A0A235BXK6_UNCW3</name>
<reference evidence="1 2" key="1">
    <citation type="submission" date="2017-07" db="EMBL/GenBank/DDBJ databases">
        <title>Recovery of genomes from metagenomes via a dereplication, aggregation, and scoring strategy.</title>
        <authorList>
            <person name="Sieber C.M."/>
            <person name="Probst A.J."/>
            <person name="Sharrar A."/>
            <person name="Thomas B.C."/>
            <person name="Hess M."/>
            <person name="Tringe S.G."/>
            <person name="Banfield J.F."/>
        </authorList>
    </citation>
    <scope>NUCLEOTIDE SEQUENCE [LARGE SCALE GENOMIC DNA]</scope>
    <source>
        <strain evidence="1">JGI_Cruoil_03_44_89</strain>
    </source>
</reference>
<evidence type="ECO:0000313" key="2">
    <source>
        <dbReference type="Proteomes" id="UP000215215"/>
    </source>
</evidence>
<dbReference type="AlphaFoldDB" id="A0A235BXK6"/>
<dbReference type="Proteomes" id="UP000215215">
    <property type="component" value="Unassembled WGS sequence"/>
</dbReference>
<accession>A0A235BXK6</accession>
<evidence type="ECO:0000313" key="1">
    <source>
        <dbReference type="EMBL" id="OYD17083.1"/>
    </source>
</evidence>
<dbReference type="Gene3D" id="2.40.160.60">
    <property type="entry name" value="Outer membrane protein transport protein (OMPP1/FadL/TodX)"/>
    <property type="match status" value="1"/>
</dbReference>